<dbReference type="AlphaFoldDB" id="A0A517Y7E5"/>
<evidence type="ECO:0000313" key="2">
    <source>
        <dbReference type="Proteomes" id="UP000315017"/>
    </source>
</evidence>
<name>A0A517Y7E5_9BACT</name>
<organism evidence="1 2">
    <name type="scientific">Anatilimnocola aggregata</name>
    <dbReference type="NCBI Taxonomy" id="2528021"/>
    <lineage>
        <taxon>Bacteria</taxon>
        <taxon>Pseudomonadati</taxon>
        <taxon>Planctomycetota</taxon>
        <taxon>Planctomycetia</taxon>
        <taxon>Pirellulales</taxon>
        <taxon>Pirellulaceae</taxon>
        <taxon>Anatilimnocola</taxon>
    </lineage>
</organism>
<reference evidence="1 2" key="1">
    <citation type="submission" date="2019-02" db="EMBL/GenBank/DDBJ databases">
        <title>Deep-cultivation of Planctomycetes and their phenomic and genomic characterization uncovers novel biology.</title>
        <authorList>
            <person name="Wiegand S."/>
            <person name="Jogler M."/>
            <person name="Boedeker C."/>
            <person name="Pinto D."/>
            <person name="Vollmers J."/>
            <person name="Rivas-Marin E."/>
            <person name="Kohn T."/>
            <person name="Peeters S.H."/>
            <person name="Heuer A."/>
            <person name="Rast P."/>
            <person name="Oberbeckmann S."/>
            <person name="Bunk B."/>
            <person name="Jeske O."/>
            <person name="Meyerdierks A."/>
            <person name="Storesund J.E."/>
            <person name="Kallscheuer N."/>
            <person name="Luecker S."/>
            <person name="Lage O.M."/>
            <person name="Pohl T."/>
            <person name="Merkel B.J."/>
            <person name="Hornburger P."/>
            <person name="Mueller R.-W."/>
            <person name="Bruemmer F."/>
            <person name="Labrenz M."/>
            <person name="Spormann A.M."/>
            <person name="Op den Camp H."/>
            <person name="Overmann J."/>
            <person name="Amann R."/>
            <person name="Jetten M.S.M."/>
            <person name="Mascher T."/>
            <person name="Medema M.H."/>
            <person name="Devos D.P."/>
            <person name="Kaster A.-K."/>
            <person name="Ovreas L."/>
            <person name="Rohde M."/>
            <person name="Galperin M.Y."/>
            <person name="Jogler C."/>
        </authorList>
    </citation>
    <scope>NUCLEOTIDE SEQUENCE [LARGE SCALE GENOMIC DNA]</scope>
    <source>
        <strain evidence="1 2">ETA_A8</strain>
    </source>
</reference>
<accession>A0A517Y7E5</accession>
<evidence type="ECO:0000313" key="1">
    <source>
        <dbReference type="EMBL" id="QDU26156.1"/>
    </source>
</evidence>
<dbReference type="EMBL" id="CP036274">
    <property type="protein sequence ID" value="QDU26156.1"/>
    <property type="molecule type" value="Genomic_DNA"/>
</dbReference>
<gene>
    <name evidence="1" type="ORF">ETAA8_12300</name>
</gene>
<dbReference type="KEGG" id="aagg:ETAA8_12300"/>
<dbReference type="Proteomes" id="UP000315017">
    <property type="component" value="Chromosome"/>
</dbReference>
<sequence>MVAAPVAVPAPLPMPETLELPTELFEAPVERPVRLLLVLPPSERVPKALVLVPPNWAEAESWVSRKAAQEQPTKTICDQRIRINITFSVCFVSRAWQHSRGETHR</sequence>
<proteinExistence type="predicted"/>
<keyword evidence="2" id="KW-1185">Reference proteome</keyword>
<protein>
    <submittedName>
        <fullName evidence="1">Uncharacterized protein</fullName>
    </submittedName>
</protein>